<comment type="caution">
    <text evidence="3">The sequence shown here is derived from an EMBL/GenBank/DDBJ whole genome shotgun (WGS) entry which is preliminary data.</text>
</comment>
<accession>A0AAV1JTK9</accession>
<feature type="coiled-coil region" evidence="1">
    <location>
        <begin position="561"/>
        <end position="636"/>
    </location>
</feature>
<dbReference type="AlphaFoldDB" id="A0AAV1JTK9"/>
<protein>
    <submittedName>
        <fullName evidence="3">Uncharacterized protein</fullName>
    </submittedName>
</protein>
<evidence type="ECO:0000256" key="2">
    <source>
        <dbReference type="SAM" id="MobiDB-lite"/>
    </source>
</evidence>
<reference evidence="3 4" key="1">
    <citation type="submission" date="2023-11" db="EMBL/GenBank/DDBJ databases">
        <authorList>
            <person name="Okamura Y."/>
        </authorList>
    </citation>
    <scope>NUCLEOTIDE SEQUENCE [LARGE SCALE GENOMIC DNA]</scope>
</reference>
<organism evidence="3 4">
    <name type="scientific">Leptosia nina</name>
    <dbReference type="NCBI Taxonomy" id="320188"/>
    <lineage>
        <taxon>Eukaryota</taxon>
        <taxon>Metazoa</taxon>
        <taxon>Ecdysozoa</taxon>
        <taxon>Arthropoda</taxon>
        <taxon>Hexapoda</taxon>
        <taxon>Insecta</taxon>
        <taxon>Pterygota</taxon>
        <taxon>Neoptera</taxon>
        <taxon>Endopterygota</taxon>
        <taxon>Lepidoptera</taxon>
        <taxon>Glossata</taxon>
        <taxon>Ditrysia</taxon>
        <taxon>Papilionoidea</taxon>
        <taxon>Pieridae</taxon>
        <taxon>Pierinae</taxon>
        <taxon>Leptosia</taxon>
    </lineage>
</organism>
<feature type="coiled-coil region" evidence="1">
    <location>
        <begin position="697"/>
        <end position="755"/>
    </location>
</feature>
<dbReference type="Proteomes" id="UP001497472">
    <property type="component" value="Unassembled WGS sequence"/>
</dbReference>
<feature type="coiled-coil region" evidence="1">
    <location>
        <begin position="276"/>
        <end position="332"/>
    </location>
</feature>
<evidence type="ECO:0000256" key="1">
    <source>
        <dbReference type="SAM" id="Coils"/>
    </source>
</evidence>
<keyword evidence="4" id="KW-1185">Reference proteome</keyword>
<keyword evidence="1" id="KW-0175">Coiled coil</keyword>
<name>A0AAV1JTK9_9NEOP</name>
<feature type="region of interest" description="Disordered" evidence="2">
    <location>
        <begin position="1"/>
        <end position="25"/>
    </location>
</feature>
<gene>
    <name evidence="3" type="ORF">LNINA_LOCUS10808</name>
</gene>
<proteinExistence type="predicted"/>
<feature type="compositionally biased region" description="Basic and acidic residues" evidence="2">
    <location>
        <begin position="1"/>
        <end position="21"/>
    </location>
</feature>
<feature type="coiled-coil region" evidence="1">
    <location>
        <begin position="361"/>
        <end position="525"/>
    </location>
</feature>
<dbReference type="EMBL" id="CAVLEF010000132">
    <property type="protein sequence ID" value="CAK1551694.1"/>
    <property type="molecule type" value="Genomic_DNA"/>
</dbReference>
<evidence type="ECO:0000313" key="4">
    <source>
        <dbReference type="Proteomes" id="UP001497472"/>
    </source>
</evidence>
<sequence length="934" mass="109946">MKTRPHSTENRPKSANKKDELNPMQVETTIRASKFEREKLLPAQKETIKRCEDLEVHEFDSFDLQGSDHNFSDDDEESLTTRSERVVQLKMNWQEKTVQFEKMKSELKDQQSTILQVYASLQVTQKHLAKLGQDACLPTTEDLKIMNVANLTPAQLLQLCEESKRTKNEVNQSVMKDSFSIDMNKLNKIPMKLVETSKQILVQQQELTDWFTNIITQEKECGTRTLRKKMNEFNAKNEMLNSILHTSQNEFLTEVKDIMDFLRKCVNEAVNGQLCAENLTYEVSELNSKIIDLKRKLNNAEHLKSNCNKLKIDELEKELKEEKIKCRSLRDRLTRSDGQIKMEAEKAANLEAALSESRCHTRNLERTVLELKIQNERLQNDFDTELNKLNESIKENCVHLEEIADAREKLQSEKEDLEKRLEELSTHYNESLNTLKQELNNKVTQLIDMEKIHSIEVEEKRKLQGIVESQCAKLVEIELRNKDLTKRLQEREKEVDACREQESKLECVEEELMRLKTEIEHHKKRFLDQLSIIKEIEDKLKDSRLFEEKLKSDLRARDDYINTLEKKSANVEEKLEASESKMESYEEQLSSLKNHILQLQECFGDYESISDLREMLNKQKDKLESITRENHELAQTLQKRDVDVELLMEKELQLESDIKQRDDLIKVLSQKKEEQGNIIKLLTNNLENRSRVDSDLSRQLIEKNEEIDVLINNLETRKGQISQLEKIILTLEEQMRKASQQKRKDHERIRILEKQNDENKSYLDNYIHQTSKNPTKNLDSLFEILEDELGNSFDHQYEARIDFQNNGTKHLHNDIQIAHHGPQRINLIEHDSGQANTIVDDYEEIKPEPKKENSRRRHVLNREQFKTNMDTLEWAVNCDRNACVDINNSVSPLRDTPIEKIPKEKVIRRNLQLLPRRIREDRTTKMLNLTSHRL</sequence>
<evidence type="ECO:0000313" key="3">
    <source>
        <dbReference type="EMBL" id="CAK1551694.1"/>
    </source>
</evidence>